<reference evidence="2" key="1">
    <citation type="journal article" date="2023" name="IMA Fungus">
        <title>Comparative genomic study of the Penicillium genus elucidates a diverse pangenome and 15 lateral gene transfer events.</title>
        <authorList>
            <person name="Petersen C."/>
            <person name="Sorensen T."/>
            <person name="Nielsen M.R."/>
            <person name="Sondergaard T.E."/>
            <person name="Sorensen J.L."/>
            <person name="Fitzpatrick D.A."/>
            <person name="Frisvad J.C."/>
            <person name="Nielsen K.L."/>
        </authorList>
    </citation>
    <scope>NUCLEOTIDE SEQUENCE</scope>
    <source>
        <strain evidence="2">IBT 15450</strain>
    </source>
</reference>
<keyword evidence="3" id="KW-1185">Reference proteome</keyword>
<gene>
    <name evidence="2" type="ORF">N7460_008866</name>
</gene>
<organism evidence="2 3">
    <name type="scientific">Penicillium canescens</name>
    <dbReference type="NCBI Taxonomy" id="5083"/>
    <lineage>
        <taxon>Eukaryota</taxon>
        <taxon>Fungi</taxon>
        <taxon>Dikarya</taxon>
        <taxon>Ascomycota</taxon>
        <taxon>Pezizomycotina</taxon>
        <taxon>Eurotiomycetes</taxon>
        <taxon>Eurotiomycetidae</taxon>
        <taxon>Eurotiales</taxon>
        <taxon>Aspergillaceae</taxon>
        <taxon>Penicillium</taxon>
    </lineage>
</organism>
<proteinExistence type="predicted"/>
<dbReference type="Proteomes" id="UP001219568">
    <property type="component" value="Unassembled WGS sequence"/>
</dbReference>
<dbReference type="EMBL" id="JAQJZL010000010">
    <property type="protein sequence ID" value="KAJ6034691.1"/>
    <property type="molecule type" value="Genomic_DNA"/>
</dbReference>
<feature type="compositionally biased region" description="Low complexity" evidence="1">
    <location>
        <begin position="72"/>
        <end position="84"/>
    </location>
</feature>
<comment type="caution">
    <text evidence="2">The sequence shown here is derived from an EMBL/GenBank/DDBJ whole genome shotgun (WGS) entry which is preliminary data.</text>
</comment>
<name>A0AAD6I7W3_PENCN</name>
<accession>A0AAD6I7W3</accession>
<evidence type="ECO:0000313" key="3">
    <source>
        <dbReference type="Proteomes" id="UP001219568"/>
    </source>
</evidence>
<protein>
    <submittedName>
        <fullName evidence="2">Uncharacterized protein</fullName>
    </submittedName>
</protein>
<evidence type="ECO:0000313" key="2">
    <source>
        <dbReference type="EMBL" id="KAJ6034691.1"/>
    </source>
</evidence>
<sequence length="84" mass="8992">MALQILATACPIREDKGRTMLQLHHSDTEVNRLLQIVFLTRASQYCYHVNNQTGGPWHSPATYGAVGGPGGAPAAPAEPVEPVL</sequence>
<reference evidence="2" key="2">
    <citation type="submission" date="2023-01" db="EMBL/GenBank/DDBJ databases">
        <authorList>
            <person name="Petersen C."/>
        </authorList>
    </citation>
    <scope>NUCLEOTIDE SEQUENCE</scope>
    <source>
        <strain evidence="2">IBT 15450</strain>
    </source>
</reference>
<dbReference type="AlphaFoldDB" id="A0AAD6I7W3"/>
<feature type="region of interest" description="Disordered" evidence="1">
    <location>
        <begin position="65"/>
        <end position="84"/>
    </location>
</feature>
<evidence type="ECO:0000256" key="1">
    <source>
        <dbReference type="SAM" id="MobiDB-lite"/>
    </source>
</evidence>